<dbReference type="InterPro" id="IPR025423">
    <property type="entry name" value="TMEM205-like"/>
</dbReference>
<evidence type="ECO:0000313" key="7">
    <source>
        <dbReference type="EMBL" id="CEN56323.1"/>
    </source>
</evidence>
<keyword evidence="8" id="KW-1185">Reference proteome</keyword>
<dbReference type="Pfam" id="PF13664">
    <property type="entry name" value="DUF4149"/>
    <property type="match status" value="1"/>
</dbReference>
<feature type="domain" description="TMEM205-like" evidence="6">
    <location>
        <begin position="12"/>
        <end position="108"/>
    </location>
</feature>
<dbReference type="EMBL" id="LN794158">
    <property type="protein sequence ID" value="CEN56323.1"/>
    <property type="molecule type" value="Genomic_DNA"/>
</dbReference>
<name>A0A0B7J0Z2_9PROT</name>
<proteinExistence type="predicted"/>
<evidence type="ECO:0000256" key="4">
    <source>
        <dbReference type="ARBA" id="ARBA00023136"/>
    </source>
</evidence>
<dbReference type="RefSeq" id="WP_045751439.1">
    <property type="nucleotide sequence ID" value="NZ_LN794158.1"/>
</dbReference>
<sequence>MKQFADKLALISITLWVGSLWAIGYIAAPTLFYHLPDRLVAGSLAAEMFTIVAFIGMACGAYLLLNRLTKFGGLAFKQGFFWAVFFMLLLTLAGHFGIAPIIAQLKADALPSDVMHSVFANRFEAWHGIASIAYAIQSFLGLVLVLKATR</sequence>
<evidence type="ECO:0000313" key="8">
    <source>
        <dbReference type="Proteomes" id="UP000056322"/>
    </source>
</evidence>
<dbReference type="AlphaFoldDB" id="A0A0B7J0Z2"/>
<evidence type="ECO:0000256" key="5">
    <source>
        <dbReference type="SAM" id="Phobius"/>
    </source>
</evidence>
<feature type="transmembrane region" description="Helical" evidence="5">
    <location>
        <begin position="80"/>
        <end position="105"/>
    </location>
</feature>
<reference evidence="8" key="1">
    <citation type="submission" date="2014-12" db="EMBL/GenBank/DDBJ databases">
        <authorList>
            <person name="Salcher M.M."/>
        </authorList>
    </citation>
    <scope>NUCLEOTIDE SEQUENCE [LARGE SCALE GENOMIC DNA]</scope>
    <source>
        <strain evidence="8">MMS-10A-171</strain>
    </source>
</reference>
<comment type="subcellular location">
    <subcellularLocation>
        <location evidence="1">Membrane</location>
    </subcellularLocation>
</comment>
<dbReference type="HOGENOM" id="CLU_136732_1_1_4"/>
<accession>A0A0B7J0Z2</accession>
<dbReference type="KEGG" id="mbac:BN1209_1285"/>
<keyword evidence="3 5" id="KW-1133">Transmembrane helix</keyword>
<feature type="transmembrane region" description="Helical" evidence="5">
    <location>
        <begin position="125"/>
        <end position="146"/>
    </location>
</feature>
<dbReference type="STRING" id="1581680.BN1209_1285"/>
<dbReference type="OrthoDB" id="5797290at2"/>
<evidence type="ECO:0000259" key="6">
    <source>
        <dbReference type="Pfam" id="PF13664"/>
    </source>
</evidence>
<feature type="transmembrane region" description="Helical" evidence="5">
    <location>
        <begin position="48"/>
        <end position="68"/>
    </location>
</feature>
<protein>
    <recommendedName>
        <fullName evidence="6">TMEM205-like domain-containing protein</fullName>
    </recommendedName>
</protein>
<evidence type="ECO:0000256" key="2">
    <source>
        <dbReference type="ARBA" id="ARBA00022692"/>
    </source>
</evidence>
<keyword evidence="2 5" id="KW-0812">Transmembrane</keyword>
<feature type="transmembrane region" description="Helical" evidence="5">
    <location>
        <begin position="7"/>
        <end position="28"/>
    </location>
</feature>
<gene>
    <name evidence="7" type="ORF">BN1209_1285</name>
</gene>
<keyword evidence="4 5" id="KW-0472">Membrane</keyword>
<evidence type="ECO:0000256" key="1">
    <source>
        <dbReference type="ARBA" id="ARBA00004370"/>
    </source>
</evidence>
<evidence type="ECO:0000256" key="3">
    <source>
        <dbReference type="ARBA" id="ARBA00022989"/>
    </source>
</evidence>
<organism evidence="7 8">
    <name type="scientific">Candidatus Methylopumilus turicensis</name>
    <dbReference type="NCBI Taxonomy" id="1581680"/>
    <lineage>
        <taxon>Bacteria</taxon>
        <taxon>Pseudomonadati</taxon>
        <taxon>Pseudomonadota</taxon>
        <taxon>Betaproteobacteria</taxon>
        <taxon>Nitrosomonadales</taxon>
        <taxon>Methylophilaceae</taxon>
        <taxon>Candidatus Methylopumilus</taxon>
    </lineage>
</organism>
<dbReference type="GO" id="GO:0016020">
    <property type="term" value="C:membrane"/>
    <property type="evidence" value="ECO:0007669"/>
    <property type="project" value="UniProtKB-SubCell"/>
</dbReference>
<dbReference type="Proteomes" id="UP000056322">
    <property type="component" value="Chromosome 1"/>
</dbReference>